<sequence length="307" mass="34303">MEDHKLKVFCTVAETKSFSKTSEIIHLTQPAVSLQIQALEELYETKLFDRSSSSINLTTAGEVLYRYAKDILALYAELEKEIGKLTGLIKGSITVGASTTIGNYVLPSVIVAFKKTHPKIKINVLIGNTKRILDFLNSGVIDLGLVEGETSRHKIKTERLIVDELALVVPPFHPWAKKKVVSILEITKEPFIIREEGSGTRQIIEKYLASHSIKISDMRVSLVLGGTESIKEAVESGMGISIVSRWAARKELRYGTLRMITPKEEKILRDFSLIMPKNAVISHAVDEFLSYLKAYHYDTLLSESKAL</sequence>
<dbReference type="Pfam" id="PF00126">
    <property type="entry name" value="HTH_1"/>
    <property type="match status" value="1"/>
</dbReference>
<organism evidence="6 7">
    <name type="scientific">Candidatus Nitrobium versatile</name>
    <dbReference type="NCBI Taxonomy" id="2884831"/>
    <lineage>
        <taxon>Bacteria</taxon>
        <taxon>Pseudomonadati</taxon>
        <taxon>Nitrospirota</taxon>
        <taxon>Nitrospiria</taxon>
        <taxon>Nitrospirales</taxon>
        <taxon>Nitrospiraceae</taxon>
        <taxon>Candidatus Nitrobium</taxon>
    </lineage>
</organism>
<dbReference type="PRINTS" id="PR00039">
    <property type="entry name" value="HTHLYSR"/>
</dbReference>
<comment type="similarity">
    <text evidence="1">Belongs to the LysR transcriptional regulatory family.</text>
</comment>
<dbReference type="Gene3D" id="1.10.10.10">
    <property type="entry name" value="Winged helix-like DNA-binding domain superfamily/Winged helix DNA-binding domain"/>
    <property type="match status" value="1"/>
</dbReference>
<dbReference type="Pfam" id="PF03466">
    <property type="entry name" value="LysR_substrate"/>
    <property type="match status" value="1"/>
</dbReference>
<keyword evidence="3" id="KW-0238">DNA-binding</keyword>
<proteinExistence type="inferred from homology"/>
<dbReference type="InterPro" id="IPR036388">
    <property type="entry name" value="WH-like_DNA-bd_sf"/>
</dbReference>
<dbReference type="InterPro" id="IPR000847">
    <property type="entry name" value="LysR_HTH_N"/>
</dbReference>
<dbReference type="PANTHER" id="PTHR30126:SF64">
    <property type="entry name" value="HTH-TYPE TRANSCRIPTIONAL REGULATOR CITR"/>
    <property type="match status" value="1"/>
</dbReference>
<dbReference type="AlphaFoldDB" id="A0A953J4G0"/>
<dbReference type="CDD" id="cd08420">
    <property type="entry name" value="PBP2_CysL_like"/>
    <property type="match status" value="1"/>
</dbReference>
<keyword evidence="2" id="KW-0805">Transcription regulation</keyword>
<protein>
    <submittedName>
        <fullName evidence="6">LysR family transcriptional regulator</fullName>
    </submittedName>
</protein>
<evidence type="ECO:0000256" key="4">
    <source>
        <dbReference type="ARBA" id="ARBA00023163"/>
    </source>
</evidence>
<dbReference type="InterPro" id="IPR036390">
    <property type="entry name" value="WH_DNA-bd_sf"/>
</dbReference>
<evidence type="ECO:0000259" key="5">
    <source>
        <dbReference type="PROSITE" id="PS50931"/>
    </source>
</evidence>
<name>A0A953J4G0_9BACT</name>
<dbReference type="Gene3D" id="3.40.190.290">
    <property type="match status" value="1"/>
</dbReference>
<evidence type="ECO:0000313" key="6">
    <source>
        <dbReference type="EMBL" id="MBZ0156133.1"/>
    </source>
</evidence>
<dbReference type="InterPro" id="IPR005119">
    <property type="entry name" value="LysR_subst-bd"/>
</dbReference>
<dbReference type="PANTHER" id="PTHR30126">
    <property type="entry name" value="HTH-TYPE TRANSCRIPTIONAL REGULATOR"/>
    <property type="match status" value="1"/>
</dbReference>
<accession>A0A953J4G0</accession>
<dbReference type="GO" id="GO:0003700">
    <property type="term" value="F:DNA-binding transcription factor activity"/>
    <property type="evidence" value="ECO:0007669"/>
    <property type="project" value="InterPro"/>
</dbReference>
<dbReference type="FunFam" id="1.10.10.10:FF:000001">
    <property type="entry name" value="LysR family transcriptional regulator"/>
    <property type="match status" value="1"/>
</dbReference>
<keyword evidence="4" id="KW-0804">Transcription</keyword>
<dbReference type="SUPFAM" id="SSF53850">
    <property type="entry name" value="Periplasmic binding protein-like II"/>
    <property type="match status" value="1"/>
</dbReference>
<evidence type="ECO:0000256" key="3">
    <source>
        <dbReference type="ARBA" id="ARBA00023125"/>
    </source>
</evidence>
<evidence type="ECO:0000313" key="7">
    <source>
        <dbReference type="Proteomes" id="UP000705867"/>
    </source>
</evidence>
<evidence type="ECO:0000256" key="1">
    <source>
        <dbReference type="ARBA" id="ARBA00009437"/>
    </source>
</evidence>
<dbReference type="SUPFAM" id="SSF46785">
    <property type="entry name" value="Winged helix' DNA-binding domain"/>
    <property type="match status" value="1"/>
</dbReference>
<comment type="caution">
    <text evidence="6">The sequence shown here is derived from an EMBL/GenBank/DDBJ whole genome shotgun (WGS) entry which is preliminary data.</text>
</comment>
<gene>
    <name evidence="6" type="ORF">K8I29_07945</name>
</gene>
<reference evidence="6" key="2">
    <citation type="submission" date="2021-08" db="EMBL/GenBank/DDBJ databases">
        <authorList>
            <person name="Dalcin Martins P."/>
        </authorList>
    </citation>
    <scope>NUCLEOTIDE SEQUENCE</scope>
    <source>
        <strain evidence="6">MAG_39</strain>
    </source>
</reference>
<reference evidence="6" key="1">
    <citation type="journal article" date="2021" name="bioRxiv">
        <title>Unraveling nitrogen, sulfur and carbon metabolic pathways and microbial community transcriptional responses to substrate deprivation and toxicity stresses in a bioreactor mimicking anoxic brackish coastal sediment conditions.</title>
        <authorList>
            <person name="Martins P.D."/>
            <person name="Echeveste M.J."/>
            <person name="Arshad A."/>
            <person name="Kurth J."/>
            <person name="Ouboter H."/>
            <person name="Jetten M.S.M."/>
            <person name="Welte C.U."/>
        </authorList>
    </citation>
    <scope>NUCLEOTIDE SEQUENCE</scope>
    <source>
        <strain evidence="6">MAG_39</strain>
    </source>
</reference>
<dbReference type="EMBL" id="JAIOIV010000066">
    <property type="protein sequence ID" value="MBZ0156133.1"/>
    <property type="molecule type" value="Genomic_DNA"/>
</dbReference>
<dbReference type="InterPro" id="IPR047788">
    <property type="entry name" value="LysR-like_Sec_metab"/>
</dbReference>
<dbReference type="GO" id="GO:0000976">
    <property type="term" value="F:transcription cis-regulatory region binding"/>
    <property type="evidence" value="ECO:0007669"/>
    <property type="project" value="TreeGrafter"/>
</dbReference>
<evidence type="ECO:0000256" key="2">
    <source>
        <dbReference type="ARBA" id="ARBA00023015"/>
    </source>
</evidence>
<dbReference type="Proteomes" id="UP000705867">
    <property type="component" value="Unassembled WGS sequence"/>
</dbReference>
<dbReference type="PROSITE" id="PS50931">
    <property type="entry name" value="HTH_LYSR"/>
    <property type="match status" value="1"/>
</dbReference>
<feature type="domain" description="HTH lysR-type" evidence="5">
    <location>
        <begin position="1"/>
        <end position="58"/>
    </location>
</feature>
<dbReference type="NCBIfam" id="NF040786">
    <property type="entry name" value="LysR_Sec_metab"/>
    <property type="match status" value="1"/>
</dbReference>